<reference evidence="1" key="2">
    <citation type="submission" date="2016-05" db="EMBL/GenBank/DDBJ databases">
        <authorList>
            <person name="Lavstsen T."/>
            <person name="Jespersen J.S."/>
        </authorList>
    </citation>
    <scope>NUCLEOTIDE SEQUENCE [LARGE SCALE GENOMIC DNA]</scope>
</reference>
<proteinExistence type="predicted"/>
<organism evidence="1 4">
    <name type="scientific">Plasmodium ovale curtisi</name>
    <dbReference type="NCBI Taxonomy" id="864141"/>
    <lineage>
        <taxon>Eukaryota</taxon>
        <taxon>Sar</taxon>
        <taxon>Alveolata</taxon>
        <taxon>Apicomplexa</taxon>
        <taxon>Aconoidasida</taxon>
        <taxon>Haemosporida</taxon>
        <taxon>Plasmodiidae</taxon>
        <taxon>Plasmodium</taxon>
        <taxon>Plasmodium (Plasmodium)</taxon>
    </lineage>
</organism>
<evidence type="ECO:0000313" key="3">
    <source>
        <dbReference type="Proteomes" id="UP000078546"/>
    </source>
</evidence>
<accession>A0A1A8VU31</accession>
<evidence type="ECO:0000313" key="2">
    <source>
        <dbReference type="EMBL" id="SBS90027.1"/>
    </source>
</evidence>
<dbReference type="AlphaFoldDB" id="A0A1A8VU31"/>
<name>A0A1A8VU31_PLAOA</name>
<reference evidence="3 4" key="1">
    <citation type="submission" date="2016-05" db="EMBL/GenBank/DDBJ databases">
        <authorList>
            <person name="Naeem Raeece"/>
        </authorList>
    </citation>
    <scope>NUCLEOTIDE SEQUENCE [LARGE SCALE GENOMIC DNA]</scope>
</reference>
<evidence type="ECO:0000313" key="1">
    <source>
        <dbReference type="EMBL" id="SBS83186.1"/>
    </source>
</evidence>
<sequence>MATGSSEHPTMEKGSKQNARNDAHLFFMYRFAFHAKVPPRQRLQQIKREIPPSYGVAKEMNALKQKKQMHLKGEAL</sequence>
<gene>
    <name evidence="2" type="ORF">POVCU1_017410</name>
    <name evidence="1" type="ORF">POVCU2_0019430</name>
</gene>
<dbReference type="EMBL" id="FLQU01000251">
    <property type="protein sequence ID" value="SBS83186.1"/>
    <property type="molecule type" value="Genomic_DNA"/>
</dbReference>
<dbReference type="Proteomes" id="UP000078560">
    <property type="component" value="Unassembled WGS sequence"/>
</dbReference>
<evidence type="ECO:0000313" key="4">
    <source>
        <dbReference type="Proteomes" id="UP000078560"/>
    </source>
</evidence>
<dbReference type="EMBL" id="FLQV01000320">
    <property type="protein sequence ID" value="SBS90027.1"/>
    <property type="molecule type" value="Genomic_DNA"/>
</dbReference>
<protein>
    <submittedName>
        <fullName evidence="1">Uncharacterized protein</fullName>
    </submittedName>
</protein>
<dbReference type="Proteomes" id="UP000078546">
    <property type="component" value="Unassembled WGS sequence"/>
</dbReference>